<reference evidence="8 9" key="1">
    <citation type="submission" date="2018-10" db="EMBL/GenBank/DDBJ databases">
        <title>Tessaracoccus antarcticuss sp. nov., isolated from sediment.</title>
        <authorList>
            <person name="Zhou L.Y."/>
            <person name="Du Z.J."/>
        </authorList>
    </citation>
    <scope>NUCLEOTIDE SEQUENCE [LARGE SCALE GENOMIC DNA]</scope>
    <source>
        <strain evidence="8 9">JDX10</strain>
    </source>
</reference>
<feature type="domain" description="RimM N-terminal" evidence="6">
    <location>
        <begin position="8"/>
        <end position="84"/>
    </location>
</feature>
<dbReference type="EMBL" id="REFW01000002">
    <property type="protein sequence ID" value="RMB60285.1"/>
    <property type="molecule type" value="Genomic_DNA"/>
</dbReference>
<comment type="subunit">
    <text evidence="5">Binds ribosomal protein uS19.</text>
</comment>
<comment type="similarity">
    <text evidence="5">Belongs to the RimM family.</text>
</comment>
<comment type="function">
    <text evidence="5">An accessory protein needed during the final step in the assembly of 30S ribosomal subunit, possibly for assembly of the head region. Essential for efficient processing of 16S rRNA. May be needed both before and after RbfA during the maturation of 16S rRNA. It has affinity for free ribosomal 30S subunits but not for 70S ribosomes.</text>
</comment>
<dbReference type="GO" id="GO:0042274">
    <property type="term" value="P:ribosomal small subunit biogenesis"/>
    <property type="evidence" value="ECO:0007669"/>
    <property type="project" value="UniProtKB-UniRule"/>
</dbReference>
<evidence type="ECO:0000256" key="5">
    <source>
        <dbReference type="HAMAP-Rule" id="MF_00014"/>
    </source>
</evidence>
<dbReference type="Gene3D" id="2.40.30.60">
    <property type="entry name" value="RimM"/>
    <property type="match status" value="1"/>
</dbReference>
<dbReference type="InterPro" id="IPR011033">
    <property type="entry name" value="PRC_barrel-like_sf"/>
</dbReference>
<keyword evidence="3 5" id="KW-0698">rRNA processing</keyword>
<dbReference type="Pfam" id="PF01782">
    <property type="entry name" value="RimM"/>
    <property type="match status" value="1"/>
</dbReference>
<dbReference type="SUPFAM" id="SSF50346">
    <property type="entry name" value="PRC-barrel domain"/>
    <property type="match status" value="1"/>
</dbReference>
<gene>
    <name evidence="5 8" type="primary">rimM</name>
    <name evidence="8" type="ORF">EAX62_08665</name>
</gene>
<evidence type="ECO:0000259" key="7">
    <source>
        <dbReference type="Pfam" id="PF24986"/>
    </source>
</evidence>
<dbReference type="GO" id="GO:0006364">
    <property type="term" value="P:rRNA processing"/>
    <property type="evidence" value="ECO:0007669"/>
    <property type="project" value="UniProtKB-UniRule"/>
</dbReference>
<evidence type="ECO:0000256" key="3">
    <source>
        <dbReference type="ARBA" id="ARBA00022552"/>
    </source>
</evidence>
<evidence type="ECO:0000256" key="4">
    <source>
        <dbReference type="ARBA" id="ARBA00023186"/>
    </source>
</evidence>
<dbReference type="AlphaFoldDB" id="A0A3M0G5W5"/>
<sequence length="172" mass="18849">MDELVEVVVGRVGRAKGIRGEVSIDLRTDEPGRRFYAGAKLKMASGRELTVEKTIWQRGKLLVTFADHPDRTAVEKLNGEFLSTKVSAAELPSDDDEYFDRQLVGLKVLDHLGEPAGTVREVQHMPSQDLIAVDTPAGIRLIPFVKALVPSVDMEAGTLQLADVNGLLEDLE</sequence>
<comment type="subcellular location">
    <subcellularLocation>
        <location evidence="5">Cytoplasm</location>
    </subcellularLocation>
</comment>
<dbReference type="Proteomes" id="UP000275256">
    <property type="component" value="Unassembled WGS sequence"/>
</dbReference>
<dbReference type="OrthoDB" id="5381335at2"/>
<evidence type="ECO:0000256" key="2">
    <source>
        <dbReference type="ARBA" id="ARBA00022517"/>
    </source>
</evidence>
<dbReference type="InterPro" id="IPR056792">
    <property type="entry name" value="PRC_RimM"/>
</dbReference>
<dbReference type="InterPro" id="IPR009000">
    <property type="entry name" value="Transl_B-barrel_sf"/>
</dbReference>
<evidence type="ECO:0000313" key="9">
    <source>
        <dbReference type="Proteomes" id="UP000275256"/>
    </source>
</evidence>
<dbReference type="InterPro" id="IPR036976">
    <property type="entry name" value="RimM_N_sf"/>
</dbReference>
<comment type="domain">
    <text evidence="5">The PRC barrel domain binds ribosomal protein uS19.</text>
</comment>
<dbReference type="GO" id="GO:0043022">
    <property type="term" value="F:ribosome binding"/>
    <property type="evidence" value="ECO:0007669"/>
    <property type="project" value="InterPro"/>
</dbReference>
<protein>
    <recommendedName>
        <fullName evidence="5">Ribosome maturation factor RimM</fullName>
    </recommendedName>
</protein>
<dbReference type="NCBIfam" id="TIGR02273">
    <property type="entry name" value="16S_RimM"/>
    <property type="match status" value="1"/>
</dbReference>
<keyword evidence="9" id="KW-1185">Reference proteome</keyword>
<feature type="domain" description="Ribosome maturation factor RimM PRC barrel" evidence="7">
    <location>
        <begin position="102"/>
        <end position="162"/>
    </location>
</feature>
<dbReference type="Pfam" id="PF24986">
    <property type="entry name" value="PRC_RimM"/>
    <property type="match status" value="1"/>
</dbReference>
<comment type="caution">
    <text evidence="8">The sequence shown here is derived from an EMBL/GenBank/DDBJ whole genome shotgun (WGS) entry which is preliminary data.</text>
</comment>
<dbReference type="InterPro" id="IPR011961">
    <property type="entry name" value="RimM"/>
</dbReference>
<keyword evidence="2 5" id="KW-0690">Ribosome biogenesis</keyword>
<dbReference type="SUPFAM" id="SSF50447">
    <property type="entry name" value="Translation proteins"/>
    <property type="match status" value="1"/>
</dbReference>
<dbReference type="PANTHER" id="PTHR33692">
    <property type="entry name" value="RIBOSOME MATURATION FACTOR RIMM"/>
    <property type="match status" value="1"/>
</dbReference>
<dbReference type="GO" id="GO:0005840">
    <property type="term" value="C:ribosome"/>
    <property type="evidence" value="ECO:0007669"/>
    <property type="project" value="InterPro"/>
</dbReference>
<name>A0A3M0G5W5_9ACTN</name>
<organism evidence="8 9">
    <name type="scientific">Tessaracoccus antarcticus</name>
    <dbReference type="NCBI Taxonomy" id="2479848"/>
    <lineage>
        <taxon>Bacteria</taxon>
        <taxon>Bacillati</taxon>
        <taxon>Actinomycetota</taxon>
        <taxon>Actinomycetes</taxon>
        <taxon>Propionibacteriales</taxon>
        <taxon>Propionibacteriaceae</taxon>
        <taxon>Tessaracoccus</taxon>
    </lineage>
</organism>
<evidence type="ECO:0000313" key="8">
    <source>
        <dbReference type="EMBL" id="RMB60285.1"/>
    </source>
</evidence>
<dbReference type="PANTHER" id="PTHR33692:SF1">
    <property type="entry name" value="RIBOSOME MATURATION FACTOR RIMM"/>
    <property type="match status" value="1"/>
</dbReference>
<accession>A0A3M0G5W5</accession>
<dbReference type="Gene3D" id="2.30.30.240">
    <property type="entry name" value="PRC-barrel domain"/>
    <property type="match status" value="1"/>
</dbReference>
<dbReference type="InterPro" id="IPR002676">
    <property type="entry name" value="RimM_N"/>
</dbReference>
<keyword evidence="1 5" id="KW-0963">Cytoplasm</keyword>
<dbReference type="HAMAP" id="MF_00014">
    <property type="entry name" value="Ribosome_mat_RimM"/>
    <property type="match status" value="1"/>
</dbReference>
<dbReference type="GO" id="GO:0005737">
    <property type="term" value="C:cytoplasm"/>
    <property type="evidence" value="ECO:0007669"/>
    <property type="project" value="UniProtKB-SubCell"/>
</dbReference>
<proteinExistence type="inferred from homology"/>
<dbReference type="RefSeq" id="WP_121901765.1">
    <property type="nucleotide sequence ID" value="NZ_REFW01000002.1"/>
</dbReference>
<evidence type="ECO:0000256" key="1">
    <source>
        <dbReference type="ARBA" id="ARBA00022490"/>
    </source>
</evidence>
<keyword evidence="4 5" id="KW-0143">Chaperone</keyword>
<evidence type="ECO:0000259" key="6">
    <source>
        <dbReference type="Pfam" id="PF01782"/>
    </source>
</evidence>